<evidence type="ECO:0000313" key="3">
    <source>
        <dbReference type="Proteomes" id="UP000009175"/>
    </source>
</evidence>
<organism evidence="2 3">
    <name type="scientific">Shewanella amazonensis (strain ATCC BAA-1098 / SB2B)</name>
    <dbReference type="NCBI Taxonomy" id="326297"/>
    <lineage>
        <taxon>Bacteria</taxon>
        <taxon>Pseudomonadati</taxon>
        <taxon>Pseudomonadota</taxon>
        <taxon>Gammaproteobacteria</taxon>
        <taxon>Alteromonadales</taxon>
        <taxon>Shewanellaceae</taxon>
        <taxon>Shewanella</taxon>
    </lineage>
</organism>
<keyword evidence="3" id="KW-1185">Reference proteome</keyword>
<dbReference type="STRING" id="326297.Sama_1382"/>
<reference evidence="2 3" key="1">
    <citation type="submission" date="2006-12" db="EMBL/GenBank/DDBJ databases">
        <title>Complete sequence of Shewanella amazonensis SB2B.</title>
        <authorList>
            <consortium name="US DOE Joint Genome Institute"/>
            <person name="Copeland A."/>
            <person name="Lucas S."/>
            <person name="Lapidus A."/>
            <person name="Barry K."/>
            <person name="Detter J.C."/>
            <person name="Glavina del Rio T."/>
            <person name="Hammon N."/>
            <person name="Israni S."/>
            <person name="Dalin E."/>
            <person name="Tice H."/>
            <person name="Pitluck S."/>
            <person name="Munk A.C."/>
            <person name="Brettin T."/>
            <person name="Bruce D."/>
            <person name="Han C."/>
            <person name="Tapia R."/>
            <person name="Gilna P."/>
            <person name="Schmutz J."/>
            <person name="Larimer F."/>
            <person name="Land M."/>
            <person name="Hauser L."/>
            <person name="Kyrpides N."/>
            <person name="Mikhailova N."/>
            <person name="Fredrickson J."/>
            <person name="Richardson P."/>
        </authorList>
    </citation>
    <scope>NUCLEOTIDE SEQUENCE [LARGE SCALE GENOMIC DNA]</scope>
    <source>
        <strain evidence="3">ATCC BAA-1098 / SB2B</strain>
    </source>
</reference>
<feature type="transmembrane region" description="Helical" evidence="1">
    <location>
        <begin position="43"/>
        <end position="64"/>
    </location>
</feature>
<keyword evidence="1" id="KW-0472">Membrane</keyword>
<feature type="transmembrane region" description="Helical" evidence="1">
    <location>
        <begin position="76"/>
        <end position="101"/>
    </location>
</feature>
<dbReference type="eggNOG" id="ENOG50317VM">
    <property type="taxonomic scope" value="Bacteria"/>
</dbReference>
<dbReference type="HOGENOM" id="CLU_2221417_0_0_6"/>
<proteinExistence type="predicted"/>
<keyword evidence="1" id="KW-1133">Transmembrane helix</keyword>
<name>A1S5D3_SHEAM</name>
<dbReference type="KEGG" id="saz:Sama_1382"/>
<accession>A1S5D3</accession>
<protein>
    <submittedName>
        <fullName evidence="2">Uncharacterized protein</fullName>
    </submittedName>
</protein>
<sequence length="106" mass="11891">MNNAAVKIAVKFSLKATRKPSLGQSFALAGPEMPRLEFVLKKLMLWTGYAGVVVIYGGFLFLLLSGQDTRALPWYILLSPWVCVFFGLPSAQQHAVVGWFINKFRR</sequence>
<dbReference type="AlphaFoldDB" id="A1S5D3"/>
<dbReference type="EMBL" id="CP000507">
    <property type="protein sequence ID" value="ABL99589.1"/>
    <property type="molecule type" value="Genomic_DNA"/>
</dbReference>
<evidence type="ECO:0000256" key="1">
    <source>
        <dbReference type="SAM" id="Phobius"/>
    </source>
</evidence>
<dbReference type="Proteomes" id="UP000009175">
    <property type="component" value="Chromosome"/>
</dbReference>
<keyword evidence="1" id="KW-0812">Transmembrane</keyword>
<evidence type="ECO:0000313" key="2">
    <source>
        <dbReference type="EMBL" id="ABL99589.1"/>
    </source>
</evidence>
<gene>
    <name evidence="2" type="ordered locus">Sama_1382</name>
</gene>